<keyword evidence="6" id="KW-0963">Cytoplasm</keyword>
<gene>
    <name evidence="11" type="ORF">TPAB3V08_LOCUS2624</name>
</gene>
<keyword evidence="7" id="KW-0456">Lyase</keyword>
<dbReference type="InterPro" id="IPR002220">
    <property type="entry name" value="DapA-like"/>
</dbReference>
<evidence type="ECO:0000256" key="4">
    <source>
        <dbReference type="ARBA" id="ARBA00011881"/>
    </source>
</evidence>
<dbReference type="PANTHER" id="PTHR12128:SF21">
    <property type="entry name" value="N-ACETYLNEURAMINATE LYASE"/>
    <property type="match status" value="1"/>
</dbReference>
<dbReference type="EC" id="4.1.3.3" evidence="5"/>
<evidence type="ECO:0000313" key="11">
    <source>
        <dbReference type="EMBL" id="CAG2055623.1"/>
    </source>
</evidence>
<comment type="subunit">
    <text evidence="4">Homotetramer.</text>
</comment>
<comment type="pathway">
    <text evidence="2">Amino-sugar metabolism; N-acetylneuraminate degradation.</text>
</comment>
<keyword evidence="9" id="KW-0119">Carbohydrate metabolism</keyword>
<keyword evidence="8" id="KW-0704">Schiff base</keyword>
<evidence type="ECO:0000256" key="10">
    <source>
        <dbReference type="ARBA" id="ARBA00044906"/>
    </source>
</evidence>
<evidence type="ECO:0000313" key="12">
    <source>
        <dbReference type="Proteomes" id="UP001153148"/>
    </source>
</evidence>
<proteinExistence type="inferred from homology"/>
<comment type="caution">
    <text evidence="11">The sequence shown here is derived from an EMBL/GenBank/DDBJ whole genome shotgun (WGS) entry which is preliminary data.</text>
</comment>
<accession>A0ABN7NR35</accession>
<dbReference type="PRINTS" id="PR00146">
    <property type="entry name" value="DHPICSNTHASE"/>
</dbReference>
<evidence type="ECO:0000256" key="9">
    <source>
        <dbReference type="ARBA" id="ARBA00023277"/>
    </source>
</evidence>
<reference evidence="11" key="1">
    <citation type="submission" date="2021-03" db="EMBL/GenBank/DDBJ databases">
        <authorList>
            <person name="Tran Van P."/>
        </authorList>
    </citation>
    <scope>NUCLEOTIDE SEQUENCE</scope>
</reference>
<dbReference type="Proteomes" id="UP001153148">
    <property type="component" value="Unassembled WGS sequence"/>
</dbReference>
<organism evidence="11 12">
    <name type="scientific">Timema podura</name>
    <name type="common">Walking stick</name>
    <dbReference type="NCBI Taxonomy" id="61482"/>
    <lineage>
        <taxon>Eukaryota</taxon>
        <taxon>Metazoa</taxon>
        <taxon>Ecdysozoa</taxon>
        <taxon>Arthropoda</taxon>
        <taxon>Hexapoda</taxon>
        <taxon>Insecta</taxon>
        <taxon>Pterygota</taxon>
        <taxon>Neoptera</taxon>
        <taxon>Polyneoptera</taxon>
        <taxon>Phasmatodea</taxon>
        <taxon>Timematodea</taxon>
        <taxon>Timematoidea</taxon>
        <taxon>Timematidae</taxon>
        <taxon>Timema</taxon>
    </lineage>
</organism>
<feature type="non-terminal residue" evidence="11">
    <location>
        <position position="316"/>
    </location>
</feature>
<evidence type="ECO:0000256" key="1">
    <source>
        <dbReference type="ARBA" id="ARBA00004496"/>
    </source>
</evidence>
<evidence type="ECO:0000256" key="2">
    <source>
        <dbReference type="ARBA" id="ARBA00004878"/>
    </source>
</evidence>
<dbReference type="Pfam" id="PF00701">
    <property type="entry name" value="DHDPS"/>
    <property type="match status" value="1"/>
</dbReference>
<sequence length="316" mass="34333">MSSEDKLGVRYIKYVVDGNNKAYSSGPGRVIRYVCIQVTTEIDLAEKRCNVINFRALFMSNHKYNYSGMMAPVLTPFINNSAQDLNLSIIPKYAKFLKDTGIRGVLVNGTSGEGMSLTVSERKAVTAAWAEAVKSTKQNLMVQIGGACLKDVQEMAAHAEKLGVDGLLCLPELFNSPSTVDELVNYLSYVAEAAPKTPLLYYHNPPYTGVRVSIPKFLTAASKKIPTFSGAKYTDTNLEEGSHCILVEDTTVFLGCDHVLAGAFTLGFDSAIATTLNMFPSFSLNILEAVEKGDTVKAKAEQRKLTAAIFAVTRNG</sequence>
<comment type="similarity">
    <text evidence="3">Belongs to the DapA family. NanA subfamily.</text>
</comment>
<dbReference type="PANTHER" id="PTHR12128">
    <property type="entry name" value="DIHYDRODIPICOLINATE SYNTHASE"/>
    <property type="match status" value="1"/>
</dbReference>
<evidence type="ECO:0000256" key="3">
    <source>
        <dbReference type="ARBA" id="ARBA00006324"/>
    </source>
</evidence>
<dbReference type="InterPro" id="IPR013785">
    <property type="entry name" value="Aldolase_TIM"/>
</dbReference>
<dbReference type="SUPFAM" id="SSF51569">
    <property type="entry name" value="Aldolase"/>
    <property type="match status" value="1"/>
</dbReference>
<dbReference type="Gene3D" id="3.20.20.70">
    <property type="entry name" value="Aldolase class I"/>
    <property type="match status" value="1"/>
</dbReference>
<dbReference type="SMART" id="SM01130">
    <property type="entry name" value="DHDPS"/>
    <property type="match status" value="1"/>
</dbReference>
<evidence type="ECO:0000256" key="6">
    <source>
        <dbReference type="ARBA" id="ARBA00022490"/>
    </source>
</evidence>
<protein>
    <recommendedName>
        <fullName evidence="5">N-acetylneuraminate lyase</fullName>
        <ecNumber evidence="5">4.1.3.3</ecNumber>
    </recommendedName>
</protein>
<dbReference type="EMBL" id="CAJPIN010002703">
    <property type="protein sequence ID" value="CAG2055623.1"/>
    <property type="molecule type" value="Genomic_DNA"/>
</dbReference>
<evidence type="ECO:0000256" key="7">
    <source>
        <dbReference type="ARBA" id="ARBA00023239"/>
    </source>
</evidence>
<keyword evidence="12" id="KW-1185">Reference proteome</keyword>
<name>A0ABN7NR35_TIMPD</name>
<comment type="catalytic activity">
    <reaction evidence="10">
        <text>aceneuramate = aldehydo-N-acetyl-D-mannosamine + pyruvate</text>
        <dbReference type="Rhea" id="RHEA:23296"/>
        <dbReference type="ChEBI" id="CHEBI:15361"/>
        <dbReference type="ChEBI" id="CHEBI:17122"/>
        <dbReference type="ChEBI" id="CHEBI:173083"/>
        <dbReference type="EC" id="4.1.3.3"/>
    </reaction>
</comment>
<evidence type="ECO:0000256" key="5">
    <source>
        <dbReference type="ARBA" id="ARBA00012911"/>
    </source>
</evidence>
<comment type="subcellular location">
    <subcellularLocation>
        <location evidence="1">Cytoplasm</location>
    </subcellularLocation>
</comment>
<evidence type="ECO:0000256" key="8">
    <source>
        <dbReference type="ARBA" id="ARBA00023270"/>
    </source>
</evidence>